<reference evidence="1 2" key="1">
    <citation type="submission" date="2020-05" db="EMBL/GenBank/DDBJ databases">
        <authorList>
            <person name="Campoy J."/>
            <person name="Schneeberger K."/>
            <person name="Spophaly S."/>
        </authorList>
    </citation>
    <scope>NUCLEOTIDE SEQUENCE [LARGE SCALE GENOMIC DNA]</scope>
    <source>
        <strain evidence="1">PruArmRojPasFocal</strain>
    </source>
</reference>
<evidence type="ECO:0008006" key="3">
    <source>
        <dbReference type="Google" id="ProtNLM"/>
    </source>
</evidence>
<name>A0A6J5UQJ1_PRUAR</name>
<proteinExistence type="predicted"/>
<organism evidence="1 2">
    <name type="scientific">Prunus armeniaca</name>
    <name type="common">Apricot</name>
    <name type="synonym">Armeniaca vulgaris</name>
    <dbReference type="NCBI Taxonomy" id="36596"/>
    <lineage>
        <taxon>Eukaryota</taxon>
        <taxon>Viridiplantae</taxon>
        <taxon>Streptophyta</taxon>
        <taxon>Embryophyta</taxon>
        <taxon>Tracheophyta</taxon>
        <taxon>Spermatophyta</taxon>
        <taxon>Magnoliopsida</taxon>
        <taxon>eudicotyledons</taxon>
        <taxon>Gunneridae</taxon>
        <taxon>Pentapetalae</taxon>
        <taxon>rosids</taxon>
        <taxon>fabids</taxon>
        <taxon>Rosales</taxon>
        <taxon>Rosaceae</taxon>
        <taxon>Amygdaloideae</taxon>
        <taxon>Amygdaleae</taxon>
        <taxon>Prunus</taxon>
    </lineage>
</organism>
<protein>
    <recommendedName>
        <fullName evidence="3">Rad60/SUMO-like domain-containing protein</fullName>
    </recommendedName>
</protein>
<accession>A0A6J5UQJ1</accession>
<dbReference type="AlphaFoldDB" id="A0A6J5UQJ1"/>
<dbReference type="PANTHER" id="PTHR10562">
    <property type="entry name" value="SMALL UBIQUITIN-RELATED MODIFIER"/>
    <property type="match status" value="1"/>
</dbReference>
<dbReference type="EMBL" id="CAEKDK010000004">
    <property type="protein sequence ID" value="CAB4278037.1"/>
    <property type="molecule type" value="Genomic_DNA"/>
</dbReference>
<dbReference type="SUPFAM" id="SSF54236">
    <property type="entry name" value="Ubiquitin-like"/>
    <property type="match status" value="1"/>
</dbReference>
<dbReference type="Proteomes" id="UP000507222">
    <property type="component" value="Unassembled WGS sequence"/>
</dbReference>
<evidence type="ECO:0000313" key="2">
    <source>
        <dbReference type="Proteomes" id="UP000507222"/>
    </source>
</evidence>
<sequence length="155" mass="17649">MGVGRRVPVGAQRNMLGVQNRPTRILLLVEDPWGNFTVFRIKRSTQLKKLMIAYCDKKSVELDDMRFVLIDKGRRVIPNLTPDEDDEEESDEVKGTCGSKRNEEYIMVVAIAVCSEKIRPKPKYGYGVEPSLVKMLHDEAVDSIIHSALNRRCES</sequence>
<dbReference type="Gene3D" id="3.10.20.90">
    <property type="entry name" value="Phosphatidylinositol 3-kinase Catalytic Subunit, Chain A, domain 1"/>
    <property type="match status" value="1"/>
</dbReference>
<gene>
    <name evidence="1" type="ORF">CURHAP_LOCUS28239</name>
</gene>
<evidence type="ECO:0000313" key="1">
    <source>
        <dbReference type="EMBL" id="CAB4278037.1"/>
    </source>
</evidence>
<dbReference type="InterPro" id="IPR029071">
    <property type="entry name" value="Ubiquitin-like_domsf"/>
</dbReference>